<proteinExistence type="predicted"/>
<evidence type="ECO:0000256" key="1">
    <source>
        <dbReference type="SAM" id="MobiDB-lite"/>
    </source>
</evidence>
<feature type="compositionally biased region" description="Polar residues" evidence="1">
    <location>
        <begin position="1078"/>
        <end position="1102"/>
    </location>
</feature>
<dbReference type="InterPro" id="IPR008974">
    <property type="entry name" value="TRAF-like"/>
</dbReference>
<feature type="compositionally biased region" description="Polar residues" evidence="1">
    <location>
        <begin position="1136"/>
        <end position="1151"/>
    </location>
</feature>
<feature type="compositionally biased region" description="Polar residues" evidence="1">
    <location>
        <begin position="423"/>
        <end position="439"/>
    </location>
</feature>
<feature type="region of interest" description="Disordered" evidence="1">
    <location>
        <begin position="415"/>
        <end position="470"/>
    </location>
</feature>
<feature type="region of interest" description="Disordered" evidence="1">
    <location>
        <begin position="299"/>
        <end position="403"/>
    </location>
</feature>
<feature type="compositionally biased region" description="Basic and acidic residues" evidence="1">
    <location>
        <begin position="924"/>
        <end position="943"/>
    </location>
</feature>
<dbReference type="Gene3D" id="2.60.210.10">
    <property type="entry name" value="Apoptosis, Tumor Necrosis Factor Receptor Associated Protein 2, Chain A"/>
    <property type="match status" value="2"/>
</dbReference>
<feature type="region of interest" description="Disordered" evidence="1">
    <location>
        <begin position="1503"/>
        <end position="1525"/>
    </location>
</feature>
<dbReference type="SUPFAM" id="SSF49599">
    <property type="entry name" value="TRAF domain-like"/>
    <property type="match status" value="2"/>
</dbReference>
<feature type="domain" description="MATH" evidence="2">
    <location>
        <begin position="478"/>
        <end position="600"/>
    </location>
</feature>
<feature type="compositionally biased region" description="Polar residues" evidence="1">
    <location>
        <begin position="1331"/>
        <end position="1341"/>
    </location>
</feature>
<feature type="compositionally biased region" description="Basic residues" evidence="1">
    <location>
        <begin position="301"/>
        <end position="315"/>
    </location>
</feature>
<feature type="compositionally biased region" description="Basic residues" evidence="1">
    <location>
        <begin position="860"/>
        <end position="880"/>
    </location>
</feature>
<feature type="compositionally biased region" description="Low complexity" evidence="1">
    <location>
        <begin position="1321"/>
        <end position="1330"/>
    </location>
</feature>
<dbReference type="InterPro" id="IPR055327">
    <property type="entry name" value="TRAF1A/B"/>
</dbReference>
<dbReference type="PANTHER" id="PTHR47477">
    <property type="entry name" value="TNF RECEPTOR-ASSOCIATED FACTOR HOMOLOG 1A"/>
    <property type="match status" value="1"/>
</dbReference>
<feature type="region of interest" description="Disordered" evidence="1">
    <location>
        <begin position="762"/>
        <end position="789"/>
    </location>
</feature>
<organism evidence="3 4">
    <name type="scientific">Miscanthus lutarioriparius</name>
    <dbReference type="NCBI Taxonomy" id="422564"/>
    <lineage>
        <taxon>Eukaryota</taxon>
        <taxon>Viridiplantae</taxon>
        <taxon>Streptophyta</taxon>
        <taxon>Embryophyta</taxon>
        <taxon>Tracheophyta</taxon>
        <taxon>Spermatophyta</taxon>
        <taxon>Magnoliopsida</taxon>
        <taxon>Liliopsida</taxon>
        <taxon>Poales</taxon>
        <taxon>Poaceae</taxon>
        <taxon>PACMAD clade</taxon>
        <taxon>Panicoideae</taxon>
        <taxon>Andropogonodae</taxon>
        <taxon>Andropogoneae</taxon>
        <taxon>Saccharinae</taxon>
        <taxon>Miscanthus</taxon>
    </lineage>
</organism>
<feature type="compositionally biased region" description="Basic and acidic residues" evidence="1">
    <location>
        <begin position="767"/>
        <end position="789"/>
    </location>
</feature>
<dbReference type="PROSITE" id="PS50144">
    <property type="entry name" value="MATH"/>
    <property type="match status" value="2"/>
</dbReference>
<feature type="compositionally biased region" description="Basic and acidic residues" evidence="1">
    <location>
        <begin position="354"/>
        <end position="363"/>
    </location>
</feature>
<evidence type="ECO:0000313" key="4">
    <source>
        <dbReference type="Proteomes" id="UP000604825"/>
    </source>
</evidence>
<feature type="compositionally biased region" description="Basic and acidic residues" evidence="1">
    <location>
        <begin position="1049"/>
        <end position="1062"/>
    </location>
</feature>
<feature type="compositionally biased region" description="Polar residues" evidence="1">
    <location>
        <begin position="1258"/>
        <end position="1288"/>
    </location>
</feature>
<dbReference type="SMART" id="SM00061">
    <property type="entry name" value="MATH"/>
    <property type="match status" value="1"/>
</dbReference>
<reference evidence="3" key="1">
    <citation type="submission" date="2020-10" db="EMBL/GenBank/DDBJ databases">
        <authorList>
            <person name="Han B."/>
            <person name="Lu T."/>
            <person name="Zhao Q."/>
            <person name="Huang X."/>
            <person name="Zhao Y."/>
        </authorList>
    </citation>
    <scope>NUCLEOTIDE SEQUENCE</scope>
</reference>
<dbReference type="CDD" id="cd00121">
    <property type="entry name" value="MATH"/>
    <property type="match status" value="2"/>
</dbReference>
<feature type="region of interest" description="Disordered" evidence="1">
    <location>
        <begin position="215"/>
        <end position="242"/>
    </location>
</feature>
<feature type="region of interest" description="Disordered" evidence="1">
    <location>
        <begin position="1226"/>
        <end position="1347"/>
    </location>
</feature>
<feature type="compositionally biased region" description="Basic and acidic residues" evidence="1">
    <location>
        <begin position="220"/>
        <end position="234"/>
    </location>
</feature>
<evidence type="ECO:0000259" key="2">
    <source>
        <dbReference type="PROSITE" id="PS50144"/>
    </source>
</evidence>
<keyword evidence="4" id="KW-1185">Reference proteome</keyword>
<dbReference type="EMBL" id="CAJGYO010000014">
    <property type="protein sequence ID" value="CAD6267146.1"/>
    <property type="molecule type" value="Genomic_DNA"/>
</dbReference>
<feature type="compositionally biased region" description="Low complexity" evidence="1">
    <location>
        <begin position="977"/>
        <end position="994"/>
    </location>
</feature>
<gene>
    <name evidence="3" type="ORF">NCGR_LOCUS50451</name>
</gene>
<dbReference type="Proteomes" id="UP000604825">
    <property type="component" value="Unassembled WGS sequence"/>
</dbReference>
<sequence>MISYSQFTESSISDTLHRFWKKEHDWGWKKFMELSKLHDGFIVEDVLTIKVQVQVVREKTDRPFRSLDGQYRRELIRVYLSNVEQICRRFIDERRSKLSRLIEDKLGWSSFSGFWLAMDPSVRRHMTTEKTETILKVLVKQFFIEKEVTSTLVIDSLYSGLKALEYQSKNKKGIPKLTETDARSTPMVLIDQDMFILADDVILLFERAVLDTLPHQPLPTKEDEGTQYRTKDDNSSDEFDKDSIERDDRWLTELGWKTLELFALAHIFSRTEVAYQEAMALKRQEELIREEASERAGIGLKAKRSAADKKRRGKNIHPPPTPFHHTSSPPPPSPTRLGRSRTPPPQSTTTSGRETGRAIDLRAGRWGARTARVAASPVGGQIRAESGRFPGQEGKRQVQRSCTCSGDRIMAGILTEDNGGDARSSSTEEMPSDQQSHSGDSLAEWRSSEQVENGTPSTSPAYSDTDDDDCGPRPSELYGKFTWRIDNFSQINKRELRSNSFDVGGFKWYILIYPQGCDVCNHLSLFLCVANHDKLLPGWSHFAQFTIAVINRDPKKSKYSDTLHRFWKKEHDWGWKKFMELSKLHDGFIVEDVLTIKAQVQVIREKTDRPFRCLDGQYRRELIRVYLSNVEQICRRFIDERRSKLSRLIEDKLGWSSFSGFWLAMDPSVRRHMTREKTETILKVLVKQFFIEKEVTSTLVIDSLYSGLKALEYQSKNKKGIPKLTETDARSTPMVLIDQDMFVLADDVILLLERAALDTLPHQPLPTKDDKSSQNRTKDGNSGEEFSKDSIERDDRRLIELGWKTLELFALAHIFSRIEVAHQEAVALKRQEELIREEEAAGLAEIELKTKRSAAEKEKRAKKKQAKQKKNSRKSNKGKSGKSDINKEILMDSSPDDRILDDFSGQTEEMSSNADNPEEVSDISDSRDDNSDVLHVDIEDRDSSPVNWETDASETQATVPGSSEVQNDHAGKRTSTVDDSSSTCSSDSVPSVTVNGSYTGGAWTSVRSSSNRGNNRRNKDTETRAGFAQGGSSSAHNGFIGSGSNASSHSKERHEPEDDKVVLQRKQHAQRHIDVISPSKSRMAESSFSSVSPIKKQPNLSHQPKFLLESTNSLNHRASEVSGPAAGASSTPAAQLVSNKGPVSSAATQNEKPVPVTSRPLQVLVPSKSEAQKQASLTGSATTQVVSVSRPLSAPQVPAAKQSAPVTSTAPNAPLLSRSMSAVGRLGTEPSASAPSFIPRSRTYRNAMMEKSSGGGSSFTHQQGSSEQAVAPSQSMFTLQPSIPLSETLSRKEETSLRPGFTFGTVKPESLNPYQGREENSQQASSSSNSGDCTPSSSNIRSEIAKLSLNGRSRSKQLLSEISTRFTPYQPQGLVADEFPHLDIINDLLDEEQSDRRRVLQPGFVQQFSMPNGASTPEYGLFGEPYLFDQSEQYFDEEPPRFYSPLSSAPRRLRDRSYSHFDLPSYSSSSHFGDLMMSQWPYSRTDISMPSFGSDISGYPYQAQDFPSSANGASRYPSYRPANGH</sequence>
<feature type="compositionally biased region" description="Pro residues" evidence="1">
    <location>
        <begin position="317"/>
        <end position="334"/>
    </location>
</feature>
<name>A0A811RAW2_9POAL</name>
<accession>A0A811RAW2</accession>
<feature type="compositionally biased region" description="Low complexity" evidence="1">
    <location>
        <begin position="1122"/>
        <end position="1134"/>
    </location>
</feature>
<dbReference type="OrthoDB" id="660257at2759"/>
<feature type="compositionally biased region" description="Basic and acidic residues" evidence="1">
    <location>
        <begin position="881"/>
        <end position="901"/>
    </location>
</feature>
<feature type="compositionally biased region" description="Low complexity" evidence="1">
    <location>
        <begin position="335"/>
        <end position="353"/>
    </location>
</feature>
<dbReference type="PANTHER" id="PTHR47477:SF8">
    <property type="entry name" value="TNF RECEPTOR-ASSOCIATED FACTOR HOMOLOG 1A"/>
    <property type="match status" value="1"/>
</dbReference>
<feature type="compositionally biased region" description="Polar residues" evidence="1">
    <location>
        <begin position="904"/>
        <end position="915"/>
    </location>
</feature>
<feature type="compositionally biased region" description="Polar residues" evidence="1">
    <location>
        <begin position="1172"/>
        <end position="1187"/>
    </location>
</feature>
<feature type="compositionally biased region" description="Polar residues" evidence="1">
    <location>
        <begin position="448"/>
        <end position="462"/>
    </location>
</feature>
<feature type="compositionally biased region" description="Polar residues" evidence="1">
    <location>
        <begin position="1030"/>
        <end position="1048"/>
    </location>
</feature>
<feature type="compositionally biased region" description="Polar residues" evidence="1">
    <location>
        <begin position="953"/>
        <end position="965"/>
    </location>
</feature>
<feature type="region of interest" description="Disordered" evidence="1">
    <location>
        <begin position="852"/>
        <end position="1214"/>
    </location>
</feature>
<dbReference type="Pfam" id="PF22486">
    <property type="entry name" value="MATH_2"/>
    <property type="match status" value="2"/>
</dbReference>
<comment type="caution">
    <text evidence="3">The sequence shown here is derived from an EMBL/GenBank/DDBJ whole genome shotgun (WGS) entry which is preliminary data.</text>
</comment>
<feature type="domain" description="MATH" evidence="2">
    <location>
        <begin position="1"/>
        <end position="53"/>
    </location>
</feature>
<protein>
    <recommendedName>
        <fullName evidence="2">MATH domain-containing protein</fullName>
    </recommendedName>
</protein>
<dbReference type="InterPro" id="IPR002083">
    <property type="entry name" value="MATH/TRAF_dom"/>
</dbReference>
<evidence type="ECO:0000313" key="3">
    <source>
        <dbReference type="EMBL" id="CAD6267146.1"/>
    </source>
</evidence>